<dbReference type="RefSeq" id="WP_179487667.1">
    <property type="nucleotide sequence ID" value="NZ_JACCBV010000001.1"/>
</dbReference>
<dbReference type="PANTHER" id="PTHR43150">
    <property type="entry name" value="HYPERKINETIC, ISOFORM M"/>
    <property type="match status" value="1"/>
</dbReference>
<sequence>MVQHRYLGNSGFKISEITYGNWLTHASQVENEAAIATVHKALDLGITSFDTSDNYANTAAESVLGEALKGQRRESLEIFTKVYWPTGPMGPNDHGLSRKHILESINGSLKRLGTDYVDVYQAHRFDYETPLEETFQAFADVVRQGKALYIGTSEWTAEQLRDGHALAKSYGIQLISNQPQYSALWRVIEGKVIPASEELGISQIVWSPMAQGVLSGKYLPGQPVPEGSRATDDAGGATFIKRFLADDVLEAVQRLKPIAEGAGLTMPQLAIAWVLANPNVSAAIVGASRPEQLEDTVKASGAALDPAAKAAVDEALAGVAITDPQKTYESSPKARLT</sequence>
<dbReference type="InterPro" id="IPR036812">
    <property type="entry name" value="NAD(P)_OxRdtase_dom_sf"/>
</dbReference>
<accession>A0A7Y9KKH3</accession>
<dbReference type="Pfam" id="PF00248">
    <property type="entry name" value="Aldo_ket_red"/>
    <property type="match status" value="1"/>
</dbReference>
<organism evidence="5 6">
    <name type="scientific">Microbacterium immunditiarum</name>
    <dbReference type="NCBI Taxonomy" id="337480"/>
    <lineage>
        <taxon>Bacteria</taxon>
        <taxon>Bacillati</taxon>
        <taxon>Actinomycetota</taxon>
        <taxon>Actinomycetes</taxon>
        <taxon>Micrococcales</taxon>
        <taxon>Microbacteriaceae</taxon>
        <taxon>Microbacterium</taxon>
    </lineage>
</organism>
<evidence type="ECO:0000313" key="5">
    <source>
        <dbReference type="EMBL" id="NYE18774.1"/>
    </source>
</evidence>
<keyword evidence="3" id="KW-0560">Oxidoreductase</keyword>
<comment type="similarity">
    <text evidence="1">Belongs to the shaker potassium channel beta subunit family.</text>
</comment>
<comment type="caution">
    <text evidence="5">The sequence shown here is derived from an EMBL/GenBank/DDBJ whole genome shotgun (WGS) entry which is preliminary data.</text>
</comment>
<dbReference type="CDD" id="cd19074">
    <property type="entry name" value="Aldo_ket_red_shaker-like"/>
    <property type="match status" value="1"/>
</dbReference>
<evidence type="ECO:0000256" key="2">
    <source>
        <dbReference type="ARBA" id="ARBA00022857"/>
    </source>
</evidence>
<dbReference type="SUPFAM" id="SSF51430">
    <property type="entry name" value="NAD(P)-linked oxidoreductase"/>
    <property type="match status" value="1"/>
</dbReference>
<name>A0A7Y9KKH3_9MICO</name>
<dbReference type="PANTHER" id="PTHR43150:SF2">
    <property type="entry name" value="HYPERKINETIC, ISOFORM M"/>
    <property type="match status" value="1"/>
</dbReference>
<evidence type="ECO:0000313" key="6">
    <source>
        <dbReference type="Proteomes" id="UP000576969"/>
    </source>
</evidence>
<dbReference type="GO" id="GO:0016491">
    <property type="term" value="F:oxidoreductase activity"/>
    <property type="evidence" value="ECO:0007669"/>
    <property type="project" value="UniProtKB-KW"/>
</dbReference>
<proteinExistence type="inferred from homology"/>
<keyword evidence="6" id="KW-1185">Reference proteome</keyword>
<evidence type="ECO:0000259" key="4">
    <source>
        <dbReference type="Pfam" id="PF00248"/>
    </source>
</evidence>
<protein>
    <submittedName>
        <fullName evidence="5">Aryl-alcohol dehydrogenase-like predicted oxidoreductase</fullName>
    </submittedName>
</protein>
<keyword evidence="2" id="KW-0521">NADP</keyword>
<gene>
    <name evidence="5" type="ORF">BJ991_000802</name>
</gene>
<dbReference type="AlphaFoldDB" id="A0A7Y9KKH3"/>
<dbReference type="InterPro" id="IPR023210">
    <property type="entry name" value="NADP_OxRdtase_dom"/>
</dbReference>
<dbReference type="Proteomes" id="UP000576969">
    <property type="component" value="Unassembled WGS sequence"/>
</dbReference>
<dbReference type="InterPro" id="IPR005399">
    <property type="entry name" value="K_chnl_volt-dep_bsu_KCNAB-rel"/>
</dbReference>
<dbReference type="Gene3D" id="3.20.20.100">
    <property type="entry name" value="NADP-dependent oxidoreductase domain"/>
    <property type="match status" value="1"/>
</dbReference>
<evidence type="ECO:0000256" key="3">
    <source>
        <dbReference type="ARBA" id="ARBA00023002"/>
    </source>
</evidence>
<dbReference type="EMBL" id="JACCBV010000001">
    <property type="protein sequence ID" value="NYE18774.1"/>
    <property type="molecule type" value="Genomic_DNA"/>
</dbReference>
<reference evidence="5 6" key="1">
    <citation type="submission" date="2020-07" db="EMBL/GenBank/DDBJ databases">
        <title>Sequencing the genomes of 1000 actinobacteria strains.</title>
        <authorList>
            <person name="Klenk H.-P."/>
        </authorList>
    </citation>
    <scope>NUCLEOTIDE SEQUENCE [LARGE SCALE GENOMIC DNA]</scope>
    <source>
        <strain evidence="5 6">DSM 24662</strain>
    </source>
</reference>
<dbReference type="PRINTS" id="PR01577">
    <property type="entry name" value="KCNABCHANNEL"/>
</dbReference>
<evidence type="ECO:0000256" key="1">
    <source>
        <dbReference type="ARBA" id="ARBA00006515"/>
    </source>
</evidence>
<feature type="domain" description="NADP-dependent oxidoreductase" evidence="4">
    <location>
        <begin position="17"/>
        <end position="315"/>
    </location>
</feature>